<dbReference type="SUPFAM" id="SSF49417">
    <property type="entry name" value="p53-like transcription factors"/>
    <property type="match status" value="1"/>
</dbReference>
<keyword evidence="8 15" id="KW-1133">Transmembrane helix</keyword>
<dbReference type="InterPro" id="IPR037059">
    <property type="entry name" value="RHD_DNA_bind_dom_sf"/>
</dbReference>
<evidence type="ECO:0000256" key="10">
    <source>
        <dbReference type="ARBA" id="ARBA00023157"/>
    </source>
</evidence>
<dbReference type="GO" id="GO:0006357">
    <property type="term" value="P:regulation of transcription by RNA polymerase II"/>
    <property type="evidence" value="ECO:0007669"/>
    <property type="project" value="UniProtKB-ARBA"/>
</dbReference>
<dbReference type="GO" id="GO:0035567">
    <property type="term" value="P:non-canonical Wnt signaling pathway"/>
    <property type="evidence" value="ECO:0007669"/>
    <property type="project" value="TreeGrafter"/>
</dbReference>
<name>A0A7M7KDJ7_VARDE</name>
<evidence type="ECO:0000313" key="20">
    <source>
        <dbReference type="EnsemblMetazoa" id="XP_022665224"/>
    </source>
</evidence>
<comment type="similarity">
    <text evidence="2">Belongs to the G-protein coupled receptor Fz/Smo family.</text>
</comment>
<dbReference type="GO" id="GO:0000977">
    <property type="term" value="F:RNA polymerase II transcription regulatory region sequence-specific DNA binding"/>
    <property type="evidence" value="ECO:0007669"/>
    <property type="project" value="UniProtKB-ARBA"/>
</dbReference>
<sequence>MTLLCLSVSSQRRIDLMLIVFMHCIALCSGHLLEDHGRCEPITIPLCKDIKYNTTIFPNLLNHQKQDDAATDAHPFVHLIKAKCSPDLQFFLCTVYAPVCTVLPHPIPPCRPLCERARSKCAPLMEKFGYNWPDNLSCEQYPISPSEKLCVGNETEPHDHATTSSPMFAGSGTYLGYRPSSRQNSTKNHGFLCPKEFTVPSSLEYVFKIGGKEVKHCGMPCYNMFFRGHNLHLARYWIGSLAIISAVSSLFTGCTYLIDTRRFPYPERPIIFLTLCNFMVALVYIVGFLLGKQIACNAPFAAPNGERNIRMEHTIAQNNKKEVCTIMFMVLYFFSMAGALWWLALTLAWFLASALHWSQEAIESLASHYFHMIAWSLSAIKTIIVLAMGKMEGDLLSGVCYVGIWNMDALRNFVLIPMLFYVMLGVLFLLIGVASLCHVRTVMKHDGTKTDKLERLMGRIGLFSLLYLIPTLTVLGCLFYEQANLDRWLLSWQWDVHREDEVISAQQQQLAPAADSLHVLLQQQQPEPLQLLLQPVQPFQPGILGSNSVSIKPAMDAYEPFVRITVQPQSRALRFRYKCEGRYPGALTGVGTTNDVKTYPQIRVENYVGKFVVVISCVTKEPPYYPHPHNIVSKEGCRDGVYSNKFDKTDMTATFTSLGIQCVKKTEVLGSLDERAKLRIDPFKTNYEHRARPGDIDLNAVRLCFQVFIEPERGCGRFNRPLAPVVSDVIFDRKAMSDLQITKLSHILAPLRGGLEMIVLCDKVSKDDIEVYFYQEDSAGNHLWEKKAEIQSVHKQVAVCFKSPNCLDHVVTERDQLYPVKIHLRRTRVNELGEGRDIYLVNLGEGGEIGGGVKRKRSGADQNAQMQAALLATQGRLQPGVAPLVVGVPVYGQPQPQSTQTSHPSHTPQPSHSRGHDTRRQYAPSPHSDDSPAPSPQQWVMQPLIPSDSAHVVVGTERSEKPFNGELPHGGNNQDPGGSNCVVSRKDPLDAVDVNAAAEKLDSLDISIPSGMSFISNSDINLNNLNMADLQMSGPTATPVILSNVPLDSNLSCHLAVAGPLTTANGNHPGEVGDDTCPGAVTSNLTLPGNFSESMFESGTSINQLDLLNSGQLRQLKQEEE</sequence>
<dbReference type="PANTHER" id="PTHR11309">
    <property type="entry name" value="FRIZZLED"/>
    <property type="match status" value="1"/>
</dbReference>
<dbReference type="FunFam" id="1.10.2000.10:FF:000016">
    <property type="entry name" value="Frizzled"/>
    <property type="match status" value="1"/>
</dbReference>
<dbReference type="PANTHER" id="PTHR11309:SF47">
    <property type="entry name" value="FRIZZLED"/>
    <property type="match status" value="1"/>
</dbReference>
<dbReference type="RefSeq" id="XP_022665224.1">
    <property type="nucleotide sequence ID" value="XM_022809489.1"/>
</dbReference>
<dbReference type="PRINTS" id="PR00489">
    <property type="entry name" value="FRIZZLED"/>
</dbReference>
<feature type="transmembrane region" description="Helical" evidence="15">
    <location>
        <begin position="420"/>
        <end position="439"/>
    </location>
</feature>
<evidence type="ECO:0000256" key="7">
    <source>
        <dbReference type="ARBA" id="ARBA00022729"/>
    </source>
</evidence>
<feature type="domain" description="G-protein coupled receptors family 2 profile 2" evidence="19">
    <location>
        <begin position="231"/>
        <end position="620"/>
    </location>
</feature>
<protein>
    <submittedName>
        <fullName evidence="20">Uncharacterized protein</fullName>
    </submittedName>
</protein>
<feature type="domain" description="RHD" evidence="18">
    <location>
        <begin position="557"/>
        <end position="737"/>
    </location>
</feature>
<feature type="disulfide bond" evidence="13">
    <location>
        <begin position="47"/>
        <end position="93"/>
    </location>
</feature>
<evidence type="ECO:0000256" key="16">
    <source>
        <dbReference type="SAM" id="SignalP"/>
    </source>
</evidence>
<dbReference type="SMART" id="SM00063">
    <property type="entry name" value="FRI"/>
    <property type="match status" value="1"/>
</dbReference>
<keyword evidence="4" id="KW-1003">Cell membrane</keyword>
<organism evidence="20 21">
    <name type="scientific">Varroa destructor</name>
    <name type="common">Honeybee mite</name>
    <dbReference type="NCBI Taxonomy" id="109461"/>
    <lineage>
        <taxon>Eukaryota</taxon>
        <taxon>Metazoa</taxon>
        <taxon>Ecdysozoa</taxon>
        <taxon>Arthropoda</taxon>
        <taxon>Chelicerata</taxon>
        <taxon>Arachnida</taxon>
        <taxon>Acari</taxon>
        <taxon>Parasitiformes</taxon>
        <taxon>Mesostigmata</taxon>
        <taxon>Gamasina</taxon>
        <taxon>Dermanyssoidea</taxon>
        <taxon>Varroidae</taxon>
        <taxon>Varroa</taxon>
    </lineage>
</organism>
<evidence type="ECO:0000256" key="2">
    <source>
        <dbReference type="ARBA" id="ARBA00008077"/>
    </source>
</evidence>
<feature type="region of interest" description="Disordered" evidence="14">
    <location>
        <begin position="960"/>
        <end position="980"/>
    </location>
</feature>
<keyword evidence="10 13" id="KW-1015">Disulfide bond</keyword>
<dbReference type="Gene3D" id="2.60.40.340">
    <property type="entry name" value="Rel homology domain (RHD), DNA-binding domain"/>
    <property type="match status" value="1"/>
</dbReference>
<feature type="compositionally biased region" description="Low complexity" evidence="14">
    <location>
        <begin position="888"/>
        <end position="912"/>
    </location>
</feature>
<dbReference type="OrthoDB" id="10053709at2759"/>
<evidence type="ECO:0000256" key="15">
    <source>
        <dbReference type="SAM" id="Phobius"/>
    </source>
</evidence>
<feature type="chain" id="PRO_5029913509" evidence="16">
    <location>
        <begin position="31"/>
        <end position="1121"/>
    </location>
</feature>
<keyword evidence="21" id="KW-1185">Reference proteome</keyword>
<dbReference type="GO" id="GO:0017147">
    <property type="term" value="F:Wnt-protein binding"/>
    <property type="evidence" value="ECO:0007669"/>
    <property type="project" value="TreeGrafter"/>
</dbReference>
<keyword evidence="9 15" id="KW-0472">Membrane</keyword>
<dbReference type="SMART" id="SM01330">
    <property type="entry name" value="Frizzled"/>
    <property type="match status" value="1"/>
</dbReference>
<evidence type="ECO:0000256" key="11">
    <source>
        <dbReference type="ARBA" id="ARBA00023170"/>
    </source>
</evidence>
<evidence type="ECO:0000259" key="19">
    <source>
        <dbReference type="PROSITE" id="PS50261"/>
    </source>
</evidence>
<evidence type="ECO:0000313" key="21">
    <source>
        <dbReference type="Proteomes" id="UP000594260"/>
    </source>
</evidence>
<dbReference type="InterPro" id="IPR013783">
    <property type="entry name" value="Ig-like_fold"/>
</dbReference>
<feature type="domain" description="FZ" evidence="17">
    <location>
        <begin position="34"/>
        <end position="153"/>
    </location>
</feature>
<dbReference type="InterPro" id="IPR011539">
    <property type="entry name" value="RHD_DNA_bind_dom"/>
</dbReference>
<dbReference type="InterPro" id="IPR036790">
    <property type="entry name" value="Frizzled_dom_sf"/>
</dbReference>
<dbReference type="PROSITE" id="PS50254">
    <property type="entry name" value="REL_2"/>
    <property type="match status" value="1"/>
</dbReference>
<dbReference type="KEGG" id="vde:111252088"/>
<feature type="disulfide bond" evidence="13">
    <location>
        <begin position="114"/>
        <end position="138"/>
    </location>
</feature>
<feature type="disulfide bond" evidence="13">
    <location>
        <begin position="39"/>
        <end position="100"/>
    </location>
</feature>
<dbReference type="InterPro" id="IPR017981">
    <property type="entry name" value="GPCR_2-like_7TM"/>
</dbReference>
<dbReference type="Pfam" id="PF01534">
    <property type="entry name" value="Frizzled"/>
    <property type="match status" value="1"/>
</dbReference>
<evidence type="ECO:0000256" key="3">
    <source>
        <dbReference type="ARBA" id="ARBA00022473"/>
    </source>
</evidence>
<feature type="transmembrane region" description="Helical" evidence="15">
    <location>
        <begin position="460"/>
        <end position="481"/>
    </location>
</feature>
<feature type="transmembrane region" description="Helical" evidence="15">
    <location>
        <begin position="236"/>
        <end position="258"/>
    </location>
</feature>
<dbReference type="PROSITE" id="PS01204">
    <property type="entry name" value="REL_1"/>
    <property type="match status" value="1"/>
</dbReference>
<evidence type="ECO:0000256" key="5">
    <source>
        <dbReference type="ARBA" id="ARBA00022687"/>
    </source>
</evidence>
<accession>A0A7M7KDJ7</accession>
<dbReference type="Pfam" id="PF01392">
    <property type="entry name" value="Fz"/>
    <property type="match status" value="1"/>
</dbReference>
<dbReference type="Gene3D" id="1.20.1070.10">
    <property type="entry name" value="Rhodopsin 7-helix transmembrane proteins"/>
    <property type="match status" value="1"/>
</dbReference>
<dbReference type="AlphaFoldDB" id="A0A7M7KDJ7"/>
<feature type="region of interest" description="Disordered" evidence="14">
    <location>
        <begin position="888"/>
        <end position="940"/>
    </location>
</feature>
<dbReference type="GO" id="GO:0003700">
    <property type="term" value="F:DNA-binding transcription factor activity"/>
    <property type="evidence" value="ECO:0007669"/>
    <property type="project" value="InterPro"/>
</dbReference>
<dbReference type="EnsemblMetazoa" id="XM_022809489">
    <property type="protein sequence ID" value="XP_022665224"/>
    <property type="gene ID" value="LOC111252088"/>
</dbReference>
<comment type="caution">
    <text evidence="13">Lacks conserved residue(s) required for the propagation of feature annotation.</text>
</comment>
<dbReference type="Pfam" id="PF16179">
    <property type="entry name" value="RHD_dimer"/>
    <property type="match status" value="1"/>
</dbReference>
<evidence type="ECO:0000256" key="9">
    <source>
        <dbReference type="ARBA" id="ARBA00023136"/>
    </source>
</evidence>
<proteinExistence type="inferred from homology"/>
<dbReference type="InterPro" id="IPR014756">
    <property type="entry name" value="Ig_E-set"/>
</dbReference>
<evidence type="ECO:0000256" key="6">
    <source>
        <dbReference type="ARBA" id="ARBA00022692"/>
    </source>
</evidence>
<evidence type="ECO:0000256" key="12">
    <source>
        <dbReference type="ARBA" id="ARBA00023180"/>
    </source>
</evidence>
<keyword evidence="6 15" id="KW-0812">Transmembrane</keyword>
<evidence type="ECO:0000259" key="17">
    <source>
        <dbReference type="PROSITE" id="PS50038"/>
    </source>
</evidence>
<keyword evidence="11" id="KW-0675">Receptor</keyword>
<feature type="signal peptide" evidence="16">
    <location>
        <begin position="1"/>
        <end position="30"/>
    </location>
</feature>
<dbReference type="GO" id="GO:0042813">
    <property type="term" value="F:Wnt receptor activity"/>
    <property type="evidence" value="ECO:0007669"/>
    <property type="project" value="TreeGrafter"/>
</dbReference>
<dbReference type="Proteomes" id="UP000594260">
    <property type="component" value="Unplaced"/>
</dbReference>
<dbReference type="InterPro" id="IPR020067">
    <property type="entry name" value="Frizzled_dom"/>
</dbReference>
<evidence type="ECO:0000256" key="1">
    <source>
        <dbReference type="ARBA" id="ARBA00004651"/>
    </source>
</evidence>
<evidence type="ECO:0000256" key="8">
    <source>
        <dbReference type="ARBA" id="ARBA00022989"/>
    </source>
</evidence>
<dbReference type="Pfam" id="PF00554">
    <property type="entry name" value="RHD_DNA_bind"/>
    <property type="match status" value="1"/>
</dbReference>
<evidence type="ECO:0000259" key="18">
    <source>
        <dbReference type="PROSITE" id="PS50254"/>
    </source>
</evidence>
<keyword evidence="12" id="KW-0325">Glycoprotein</keyword>
<dbReference type="InterPro" id="IPR015526">
    <property type="entry name" value="Frizzled/SFRP"/>
</dbReference>
<dbReference type="Gene3D" id="1.10.2000.10">
    <property type="entry name" value="Frizzled cysteine-rich domain"/>
    <property type="match status" value="1"/>
</dbReference>
<keyword evidence="3" id="KW-0217">Developmental protein</keyword>
<dbReference type="Gene3D" id="2.60.40.10">
    <property type="entry name" value="Immunoglobulins"/>
    <property type="match status" value="1"/>
</dbReference>
<evidence type="ECO:0000256" key="14">
    <source>
        <dbReference type="SAM" id="MobiDB-lite"/>
    </source>
</evidence>
<evidence type="ECO:0000256" key="13">
    <source>
        <dbReference type="PROSITE-ProRule" id="PRU00090"/>
    </source>
</evidence>
<keyword evidence="5" id="KW-0879">Wnt signaling pathway</keyword>
<dbReference type="GO" id="GO:0005886">
    <property type="term" value="C:plasma membrane"/>
    <property type="evidence" value="ECO:0007669"/>
    <property type="project" value="UniProtKB-SubCell"/>
</dbReference>
<comment type="subcellular location">
    <subcellularLocation>
        <location evidence="1">Cell membrane</location>
        <topology evidence="1">Multi-pass membrane protein</topology>
    </subcellularLocation>
</comment>
<evidence type="ECO:0000256" key="4">
    <source>
        <dbReference type="ARBA" id="ARBA00022475"/>
    </source>
</evidence>
<dbReference type="InParanoid" id="A0A7M7KDJ7"/>
<dbReference type="SUPFAM" id="SSF81296">
    <property type="entry name" value="E set domains"/>
    <property type="match status" value="1"/>
</dbReference>
<dbReference type="GO" id="GO:0060070">
    <property type="term" value="P:canonical Wnt signaling pathway"/>
    <property type="evidence" value="ECO:0007669"/>
    <property type="project" value="TreeGrafter"/>
</dbReference>
<dbReference type="GeneID" id="111252088"/>
<dbReference type="PROSITE" id="PS50038">
    <property type="entry name" value="FZ"/>
    <property type="match status" value="1"/>
</dbReference>
<dbReference type="InterPro" id="IPR008967">
    <property type="entry name" value="p53-like_TF_DNA-bd_sf"/>
</dbReference>
<dbReference type="InterPro" id="IPR030492">
    <property type="entry name" value="RHD_CS"/>
</dbReference>
<reference evidence="20" key="1">
    <citation type="submission" date="2021-01" db="UniProtKB">
        <authorList>
            <consortium name="EnsemblMetazoa"/>
        </authorList>
    </citation>
    <scope>IDENTIFICATION</scope>
</reference>
<dbReference type="PROSITE" id="PS50261">
    <property type="entry name" value="G_PROTEIN_RECEP_F2_4"/>
    <property type="match status" value="1"/>
</dbReference>
<dbReference type="InterPro" id="IPR000539">
    <property type="entry name" value="Frizzled/Smoothened_7TM"/>
</dbReference>
<keyword evidence="7 16" id="KW-0732">Signal</keyword>
<dbReference type="InterPro" id="IPR032397">
    <property type="entry name" value="RHD_dimer"/>
</dbReference>
<feature type="transmembrane region" description="Helical" evidence="15">
    <location>
        <begin position="330"/>
        <end position="357"/>
    </location>
</feature>
<feature type="transmembrane region" description="Helical" evidence="15">
    <location>
        <begin position="369"/>
        <end position="388"/>
    </location>
</feature>
<dbReference type="SUPFAM" id="SSF63501">
    <property type="entry name" value="Frizzled cysteine-rich domain"/>
    <property type="match status" value="1"/>
</dbReference>
<feature type="transmembrane region" description="Helical" evidence="15">
    <location>
        <begin position="270"/>
        <end position="290"/>
    </location>
</feature>